<evidence type="ECO:0000313" key="1">
    <source>
        <dbReference type="EMBL" id="AGO48355.1"/>
    </source>
</evidence>
<dbReference type="KEGG" id="vg:16797054"/>
<dbReference type="RefSeq" id="YP_008241933.1">
    <property type="nucleotide sequence ID" value="NC_021802.1"/>
</dbReference>
<dbReference type="GeneID" id="16797054"/>
<name>S0A0L5_9CAUD</name>
<dbReference type="EMBL" id="KC821618">
    <property type="protein sequence ID" value="AGO48355.1"/>
    <property type="molecule type" value="Genomic_DNA"/>
</dbReference>
<proteinExistence type="predicted"/>
<dbReference type="Proteomes" id="UP000014711">
    <property type="component" value="Segment"/>
</dbReference>
<reference evidence="1 2" key="1">
    <citation type="journal article" date="2013" name="Proc. Natl. Acad. Sci. U.S.A.">
        <title>Twelve previously unknown phage genera are ubiquitous in global oceans.</title>
        <authorList>
            <person name="Holmfeldt K."/>
            <person name="Solonenko N."/>
            <person name="Shah M."/>
            <person name="Corrier K."/>
            <person name="Riemann L."/>
            <person name="Verberkmoes N.C."/>
            <person name="Sullivan M.B."/>
        </authorList>
    </citation>
    <scope>NUCLEOTIDE SEQUENCE [LARGE SCALE GENOMIC DNA]</scope>
    <source>
        <strain evidence="1">Phi10:1</strain>
    </source>
</reference>
<keyword evidence="2" id="KW-1185">Reference proteome</keyword>
<sequence>MKDLGITKGEWKLRKSKKGKYYFVNAMNWEDLARVIRKVEGYLDKEGVANAKLIVDAGNTSNKCGLLPSELLKQRNELLEVLEVIENDDNSIPEKIWELRNKAIQNTK</sequence>
<organism evidence="1 2">
    <name type="scientific">Cellulophaga phage phi10:1</name>
    <dbReference type="NCBI Taxonomy" id="1327981"/>
    <lineage>
        <taxon>Viruses</taxon>
        <taxon>Duplodnaviria</taxon>
        <taxon>Heunggongvirae</taxon>
        <taxon>Uroviricota</taxon>
        <taxon>Caudoviricetes</taxon>
        <taxon>Assiduviridae</taxon>
        <taxon>Cebadecemvirus</taxon>
        <taxon>Cebadecemvirus phi10una</taxon>
    </lineage>
</organism>
<evidence type="ECO:0000313" key="2">
    <source>
        <dbReference type="Proteomes" id="UP000014711"/>
    </source>
</evidence>
<reference evidence="2" key="2">
    <citation type="submission" date="2013-03" db="EMBL/GenBank/DDBJ databases">
        <title>The Cellulophaga phages: a novel, diverse, and globally ubiquitous model system.</title>
        <authorList>
            <person name="Holmfeldt K."/>
            <person name="Solonenko N."/>
            <person name="Shah M."/>
            <person name="Corrier K."/>
            <person name="Riemann L."/>
            <person name="VerBerkmoes N.C."/>
            <person name="Sullivan M.B."/>
        </authorList>
    </citation>
    <scope>NUCLEOTIDE SEQUENCE [LARGE SCALE GENOMIC DNA]</scope>
</reference>
<accession>S0A0L5</accession>
<gene>
    <name evidence="1" type="ORF">Phi10:1_gp014</name>
</gene>
<protein>
    <submittedName>
        <fullName evidence="1">Uncharacterized protein</fullName>
    </submittedName>
</protein>